<dbReference type="InParanoid" id="A0A251RU64"/>
<organism evidence="1 2">
    <name type="scientific">Helianthus annuus</name>
    <name type="common">Common sunflower</name>
    <dbReference type="NCBI Taxonomy" id="4232"/>
    <lineage>
        <taxon>Eukaryota</taxon>
        <taxon>Viridiplantae</taxon>
        <taxon>Streptophyta</taxon>
        <taxon>Embryophyta</taxon>
        <taxon>Tracheophyta</taxon>
        <taxon>Spermatophyta</taxon>
        <taxon>Magnoliopsida</taxon>
        <taxon>eudicotyledons</taxon>
        <taxon>Gunneridae</taxon>
        <taxon>Pentapetalae</taxon>
        <taxon>asterids</taxon>
        <taxon>campanulids</taxon>
        <taxon>Asterales</taxon>
        <taxon>Asteraceae</taxon>
        <taxon>Asteroideae</taxon>
        <taxon>Heliantheae alliance</taxon>
        <taxon>Heliantheae</taxon>
        <taxon>Helianthus</taxon>
    </lineage>
</organism>
<accession>A0A251RU64</accession>
<name>A0A251RU64_HELAN</name>
<dbReference type="AlphaFoldDB" id="A0A251RU64"/>
<dbReference type="EMBL" id="CM007906">
    <property type="protein sequence ID" value="OTF87965.1"/>
    <property type="molecule type" value="Genomic_DNA"/>
</dbReference>
<protein>
    <submittedName>
        <fullName evidence="1">Uncharacterized protein</fullName>
    </submittedName>
</protein>
<reference evidence="2" key="1">
    <citation type="journal article" date="2017" name="Nature">
        <title>The sunflower genome provides insights into oil metabolism, flowering and Asterid evolution.</title>
        <authorList>
            <person name="Badouin H."/>
            <person name="Gouzy J."/>
            <person name="Grassa C.J."/>
            <person name="Murat F."/>
            <person name="Staton S.E."/>
            <person name="Cottret L."/>
            <person name="Lelandais-Briere C."/>
            <person name="Owens G.L."/>
            <person name="Carrere S."/>
            <person name="Mayjonade B."/>
            <person name="Legrand L."/>
            <person name="Gill N."/>
            <person name="Kane N.C."/>
            <person name="Bowers J.E."/>
            <person name="Hubner S."/>
            <person name="Bellec A."/>
            <person name="Berard A."/>
            <person name="Berges H."/>
            <person name="Blanchet N."/>
            <person name="Boniface M.C."/>
            <person name="Brunel D."/>
            <person name="Catrice O."/>
            <person name="Chaidir N."/>
            <person name="Claudel C."/>
            <person name="Donnadieu C."/>
            <person name="Faraut T."/>
            <person name="Fievet G."/>
            <person name="Helmstetter N."/>
            <person name="King M."/>
            <person name="Knapp S.J."/>
            <person name="Lai Z."/>
            <person name="Le Paslier M.C."/>
            <person name="Lippi Y."/>
            <person name="Lorenzon L."/>
            <person name="Mandel J.R."/>
            <person name="Marage G."/>
            <person name="Marchand G."/>
            <person name="Marquand E."/>
            <person name="Bret-Mestries E."/>
            <person name="Morien E."/>
            <person name="Nambeesan S."/>
            <person name="Nguyen T."/>
            <person name="Pegot-Espagnet P."/>
            <person name="Pouilly N."/>
            <person name="Raftis F."/>
            <person name="Sallet E."/>
            <person name="Schiex T."/>
            <person name="Thomas J."/>
            <person name="Vandecasteele C."/>
            <person name="Vares D."/>
            <person name="Vear F."/>
            <person name="Vautrin S."/>
            <person name="Crespi M."/>
            <person name="Mangin B."/>
            <person name="Burke J.M."/>
            <person name="Salse J."/>
            <person name="Munos S."/>
            <person name="Vincourt P."/>
            <person name="Rieseberg L.H."/>
            <person name="Langlade N.B."/>
        </authorList>
    </citation>
    <scope>NUCLEOTIDE SEQUENCE [LARGE SCALE GENOMIC DNA]</scope>
    <source>
        <strain evidence="2">cv. SF193</strain>
    </source>
</reference>
<evidence type="ECO:0000313" key="2">
    <source>
        <dbReference type="Proteomes" id="UP000215914"/>
    </source>
</evidence>
<keyword evidence="2" id="KW-1185">Reference proteome</keyword>
<evidence type="ECO:0000313" key="1">
    <source>
        <dbReference type="EMBL" id="OTF87965.1"/>
    </source>
</evidence>
<gene>
    <name evidence="1" type="ORF">HannXRQ_Chr17g0567771</name>
</gene>
<sequence length="61" mass="6758">MLVIVFKDFLFLLPKYPLILLPSSAPLSGLVDTPLVSQQEGNIESLVKSMYEGCDDQLECV</sequence>
<proteinExistence type="predicted"/>
<dbReference type="Proteomes" id="UP000215914">
    <property type="component" value="Chromosome 17"/>
</dbReference>